<keyword evidence="3 7" id="KW-0540">Nuclease</keyword>
<dbReference type="GO" id="GO:0004526">
    <property type="term" value="F:ribonuclease P activity"/>
    <property type="evidence" value="ECO:0007669"/>
    <property type="project" value="UniProtKB-UniRule"/>
</dbReference>
<comment type="catalytic activity">
    <reaction evidence="7">
        <text>Endonucleolytic cleavage of RNA, removing 5'-extranucleotides from tRNA precursor.</text>
        <dbReference type="EC" id="3.1.26.5"/>
    </reaction>
</comment>
<evidence type="ECO:0000256" key="2">
    <source>
        <dbReference type="ARBA" id="ARBA00022694"/>
    </source>
</evidence>
<dbReference type="InterPro" id="IPR000100">
    <property type="entry name" value="RNase_P"/>
</dbReference>
<evidence type="ECO:0000256" key="8">
    <source>
        <dbReference type="NCBIfam" id="TIGR00188"/>
    </source>
</evidence>
<dbReference type="GO" id="GO:0030677">
    <property type="term" value="C:ribonuclease P complex"/>
    <property type="evidence" value="ECO:0007669"/>
    <property type="project" value="TreeGrafter"/>
</dbReference>
<keyword evidence="2 7" id="KW-0819">tRNA processing</keyword>
<evidence type="ECO:0000256" key="6">
    <source>
        <dbReference type="ARBA" id="ARBA00022884"/>
    </source>
</evidence>
<dbReference type="Proteomes" id="UP000580830">
    <property type="component" value="Unassembled WGS sequence"/>
</dbReference>
<comment type="caution">
    <text evidence="10">The sequence shown here is derived from an EMBL/GenBank/DDBJ whole genome shotgun (WGS) entry which is preliminary data.</text>
</comment>
<evidence type="ECO:0000256" key="4">
    <source>
        <dbReference type="ARBA" id="ARBA00022759"/>
    </source>
</evidence>
<dbReference type="InterPro" id="IPR020539">
    <property type="entry name" value="RNase_P_CS"/>
</dbReference>
<dbReference type="EC" id="3.1.26.5" evidence="7 8"/>
<comment type="subunit">
    <text evidence="7">Consists of a catalytic RNA component (M1 or rnpB) and a protein subunit.</text>
</comment>
<comment type="function">
    <text evidence="1 7">RNaseP catalyzes the removal of the 5'-leader sequence from pre-tRNA to produce the mature 5'-terminus. It can also cleave other RNA substrates such as 4.5S RNA. The protein component plays an auxiliary but essential role in vivo by binding to the 5'-leader sequence and broadening the substrate specificity of the ribozyme.</text>
</comment>
<dbReference type="AlphaFoldDB" id="A0A832QVA5"/>
<dbReference type="InterPro" id="IPR020568">
    <property type="entry name" value="Ribosomal_Su5_D2-typ_SF"/>
</dbReference>
<dbReference type="InterPro" id="IPR014721">
    <property type="entry name" value="Ribsml_uS5_D2-typ_fold_subgr"/>
</dbReference>
<dbReference type="Gene3D" id="3.30.230.10">
    <property type="match status" value="1"/>
</dbReference>
<sequence length="160" mass="17087">MAEALTADAPGGDAARVPAMTTLTRRADFLRAASARRQGTAGFLLQARRRDPAEPVAPQAIRVGYTCSKKLGNAVARNRAKRRLRELARQVIPARGQGGWDYVLVGRPEATATRDFAAMLSDLETALSRVHAAPSPRNAEATRPDPAPRRRGKGPAGGKP</sequence>
<evidence type="ECO:0000256" key="5">
    <source>
        <dbReference type="ARBA" id="ARBA00022801"/>
    </source>
</evidence>
<evidence type="ECO:0000313" key="11">
    <source>
        <dbReference type="Proteomes" id="UP000580830"/>
    </source>
</evidence>
<feature type="region of interest" description="Disordered" evidence="9">
    <location>
        <begin position="128"/>
        <end position="160"/>
    </location>
</feature>
<dbReference type="HAMAP" id="MF_00227">
    <property type="entry name" value="RNase_P"/>
    <property type="match status" value="1"/>
</dbReference>
<evidence type="ECO:0000256" key="7">
    <source>
        <dbReference type="HAMAP-Rule" id="MF_00227"/>
    </source>
</evidence>
<organism evidence="10 11">
    <name type="scientific">Paracoccus solventivorans</name>
    <dbReference type="NCBI Taxonomy" id="53463"/>
    <lineage>
        <taxon>Bacteria</taxon>
        <taxon>Pseudomonadati</taxon>
        <taxon>Pseudomonadota</taxon>
        <taxon>Alphaproteobacteria</taxon>
        <taxon>Rhodobacterales</taxon>
        <taxon>Paracoccaceae</taxon>
        <taxon>Paracoccus</taxon>
    </lineage>
</organism>
<evidence type="ECO:0000256" key="3">
    <source>
        <dbReference type="ARBA" id="ARBA00022722"/>
    </source>
</evidence>
<dbReference type="GO" id="GO:0042781">
    <property type="term" value="F:3'-tRNA processing endoribonuclease activity"/>
    <property type="evidence" value="ECO:0007669"/>
    <property type="project" value="TreeGrafter"/>
</dbReference>
<gene>
    <name evidence="7 10" type="primary">rnpA</name>
    <name evidence="10" type="ORF">GXX24_02650</name>
</gene>
<protein>
    <recommendedName>
        <fullName evidence="7 8">Ribonuclease P protein component</fullName>
        <shortName evidence="7">RNase P protein</shortName>
        <shortName evidence="7">RNaseP protein</shortName>
        <ecNumber evidence="7 8">3.1.26.5</ecNumber>
    </recommendedName>
    <alternativeName>
        <fullName evidence="7">Protein C5</fullName>
    </alternativeName>
</protein>
<evidence type="ECO:0000256" key="9">
    <source>
        <dbReference type="SAM" id="MobiDB-lite"/>
    </source>
</evidence>
<keyword evidence="4 7" id="KW-0255">Endonuclease</keyword>
<proteinExistence type="inferred from homology"/>
<comment type="similarity">
    <text evidence="7">Belongs to the RnpA family.</text>
</comment>
<dbReference type="NCBIfam" id="TIGR00188">
    <property type="entry name" value="rnpA"/>
    <property type="match status" value="1"/>
</dbReference>
<dbReference type="EMBL" id="DULP01000041">
    <property type="protein sequence ID" value="HHW33032.1"/>
    <property type="molecule type" value="Genomic_DNA"/>
</dbReference>
<accession>A0A832QVA5</accession>
<name>A0A832QVA5_9RHOB</name>
<reference evidence="10 11" key="1">
    <citation type="journal article" date="2020" name="Biotechnol. Biofuels">
        <title>New insights from the biogas microbiome by comprehensive genome-resolved metagenomics of nearly 1600 species originating from multiple anaerobic digesters.</title>
        <authorList>
            <person name="Campanaro S."/>
            <person name="Treu L."/>
            <person name="Rodriguez-R L.M."/>
            <person name="Kovalovszki A."/>
            <person name="Ziels R.M."/>
            <person name="Maus I."/>
            <person name="Zhu X."/>
            <person name="Kougias P.G."/>
            <person name="Basile A."/>
            <person name="Luo G."/>
            <person name="Schluter A."/>
            <person name="Konstantinidis K.T."/>
            <person name="Angelidaki I."/>
        </authorList>
    </citation>
    <scope>NUCLEOTIDE SEQUENCE [LARGE SCALE GENOMIC DNA]</scope>
    <source>
        <strain evidence="10">AS04akNAM_125</strain>
    </source>
</reference>
<dbReference type="SUPFAM" id="SSF54211">
    <property type="entry name" value="Ribosomal protein S5 domain 2-like"/>
    <property type="match status" value="1"/>
</dbReference>
<dbReference type="PANTHER" id="PTHR33992">
    <property type="entry name" value="RIBONUCLEASE P PROTEIN COMPONENT"/>
    <property type="match status" value="1"/>
</dbReference>
<dbReference type="GO" id="GO:0001682">
    <property type="term" value="P:tRNA 5'-leader removal"/>
    <property type="evidence" value="ECO:0007669"/>
    <property type="project" value="UniProtKB-UniRule"/>
</dbReference>
<keyword evidence="5 7" id="KW-0378">Hydrolase</keyword>
<dbReference type="PANTHER" id="PTHR33992:SF1">
    <property type="entry name" value="RIBONUCLEASE P PROTEIN COMPONENT"/>
    <property type="match status" value="1"/>
</dbReference>
<dbReference type="GO" id="GO:0000049">
    <property type="term" value="F:tRNA binding"/>
    <property type="evidence" value="ECO:0007669"/>
    <property type="project" value="UniProtKB-UniRule"/>
</dbReference>
<evidence type="ECO:0000256" key="1">
    <source>
        <dbReference type="ARBA" id="ARBA00002663"/>
    </source>
</evidence>
<dbReference type="PROSITE" id="PS00648">
    <property type="entry name" value="RIBONUCLEASE_P"/>
    <property type="match status" value="1"/>
</dbReference>
<keyword evidence="6 7" id="KW-0694">RNA-binding</keyword>
<evidence type="ECO:0000313" key="10">
    <source>
        <dbReference type="EMBL" id="HHW33032.1"/>
    </source>
</evidence>
<dbReference type="Pfam" id="PF00825">
    <property type="entry name" value="Ribonuclease_P"/>
    <property type="match status" value="1"/>
</dbReference>